<dbReference type="Proteomes" id="UP001558652">
    <property type="component" value="Unassembled WGS sequence"/>
</dbReference>
<gene>
    <name evidence="1" type="ORF">AAG570_000542</name>
</gene>
<evidence type="ECO:0000313" key="1">
    <source>
        <dbReference type="EMBL" id="KAL1140612.1"/>
    </source>
</evidence>
<dbReference type="EMBL" id="JBFDAA010000001">
    <property type="protein sequence ID" value="KAL1140612.1"/>
    <property type="molecule type" value="Genomic_DNA"/>
</dbReference>
<feature type="non-terminal residue" evidence="1">
    <location>
        <position position="1"/>
    </location>
</feature>
<protein>
    <submittedName>
        <fullName evidence="1">Uncharacterized protein</fullName>
    </submittedName>
</protein>
<dbReference type="AlphaFoldDB" id="A0ABD0YXE7"/>
<keyword evidence="2" id="KW-1185">Reference proteome</keyword>
<name>A0ABD0YXE7_9HEMI</name>
<comment type="caution">
    <text evidence="1">The sequence shown here is derived from an EMBL/GenBank/DDBJ whole genome shotgun (WGS) entry which is preliminary data.</text>
</comment>
<reference evidence="1 2" key="1">
    <citation type="submission" date="2024-07" db="EMBL/GenBank/DDBJ databases">
        <title>Chromosome-level genome assembly of the water stick insect Ranatra chinensis (Heteroptera: Nepidae).</title>
        <authorList>
            <person name="Liu X."/>
        </authorList>
    </citation>
    <scope>NUCLEOTIDE SEQUENCE [LARGE SCALE GENOMIC DNA]</scope>
    <source>
        <strain evidence="1">Cailab_2021Rc</strain>
        <tissue evidence="1">Muscle</tissue>
    </source>
</reference>
<sequence>VFVAIAVACVLAAEEVDRAKKDTIFGGYPYAVPGMSSVGVDDGKYYPGKYDAKPAVAPTLGAYPYNYGAYPYGYNYGAQPYGYNYGSHPYTYGSYPYNYGAHPYAHGSYPYNINAVACVLAAEERVKKDVIVNGVRIMGIDERGYDDGSYYPGKYEVPTFAHAYGAYPYAYGAWSHGWANPWAARTIVY</sequence>
<proteinExistence type="predicted"/>
<evidence type="ECO:0000313" key="2">
    <source>
        <dbReference type="Proteomes" id="UP001558652"/>
    </source>
</evidence>
<organism evidence="1 2">
    <name type="scientific">Ranatra chinensis</name>
    <dbReference type="NCBI Taxonomy" id="642074"/>
    <lineage>
        <taxon>Eukaryota</taxon>
        <taxon>Metazoa</taxon>
        <taxon>Ecdysozoa</taxon>
        <taxon>Arthropoda</taxon>
        <taxon>Hexapoda</taxon>
        <taxon>Insecta</taxon>
        <taxon>Pterygota</taxon>
        <taxon>Neoptera</taxon>
        <taxon>Paraneoptera</taxon>
        <taxon>Hemiptera</taxon>
        <taxon>Heteroptera</taxon>
        <taxon>Panheteroptera</taxon>
        <taxon>Nepomorpha</taxon>
        <taxon>Nepidae</taxon>
        <taxon>Ranatrinae</taxon>
        <taxon>Ranatra</taxon>
    </lineage>
</organism>
<accession>A0ABD0YXE7</accession>